<dbReference type="OrthoDB" id="2841294at2759"/>
<organism evidence="2 3">
    <name type="scientific">Wolfiporia cocos (strain MD-104)</name>
    <name type="common">Brown rot fungus</name>
    <dbReference type="NCBI Taxonomy" id="742152"/>
    <lineage>
        <taxon>Eukaryota</taxon>
        <taxon>Fungi</taxon>
        <taxon>Dikarya</taxon>
        <taxon>Basidiomycota</taxon>
        <taxon>Agaricomycotina</taxon>
        <taxon>Agaricomycetes</taxon>
        <taxon>Polyporales</taxon>
        <taxon>Phaeolaceae</taxon>
        <taxon>Wolfiporia</taxon>
    </lineage>
</organism>
<keyword evidence="3" id="KW-1185">Reference proteome</keyword>
<dbReference type="EMBL" id="KB468053">
    <property type="protein sequence ID" value="PCH39946.1"/>
    <property type="molecule type" value="Genomic_DNA"/>
</dbReference>
<evidence type="ECO:0000256" key="1">
    <source>
        <dbReference type="SAM" id="SignalP"/>
    </source>
</evidence>
<evidence type="ECO:0000313" key="2">
    <source>
        <dbReference type="EMBL" id="PCH39946.1"/>
    </source>
</evidence>
<gene>
    <name evidence="2" type="ORF">WOLCODRAFT_161978</name>
</gene>
<keyword evidence="1" id="KW-0732">Signal</keyword>
<evidence type="ECO:0000313" key="3">
    <source>
        <dbReference type="Proteomes" id="UP000218811"/>
    </source>
</evidence>
<dbReference type="OMA" id="KCYSSED"/>
<name>A0A2H3JCM1_WOLCO</name>
<dbReference type="AlphaFoldDB" id="A0A2H3JCM1"/>
<feature type="chain" id="PRO_5013864026" description="Phosphatidylglycerol/phosphatidylinositol transfer protein" evidence="1">
    <location>
        <begin position="17"/>
        <end position="147"/>
    </location>
</feature>
<evidence type="ECO:0008006" key="4">
    <source>
        <dbReference type="Google" id="ProtNLM"/>
    </source>
</evidence>
<accession>A0A2H3JCM1</accession>
<sequence length="147" mass="15868">MKYLAVLTALAAACYAQTGLVIETNTNGTVSPGQNMTVVVLKPTESAPSIEVAIVIAMTQCPDQDCSSPSFNISQDLERVLYYGPYNPQYSSNRTEPQHQNFTVQVPQTPFESGDKVALSVTRFALDESAAGDSVVVQTPFITMNID</sequence>
<proteinExistence type="predicted"/>
<feature type="signal peptide" evidence="1">
    <location>
        <begin position="1"/>
        <end position="16"/>
    </location>
</feature>
<dbReference type="Proteomes" id="UP000218811">
    <property type="component" value="Unassembled WGS sequence"/>
</dbReference>
<protein>
    <recommendedName>
        <fullName evidence="4">Phosphatidylglycerol/phosphatidylinositol transfer protein</fullName>
    </recommendedName>
</protein>
<reference evidence="2 3" key="1">
    <citation type="journal article" date="2012" name="Science">
        <title>The Paleozoic origin of enzymatic lignin decomposition reconstructed from 31 fungal genomes.</title>
        <authorList>
            <person name="Floudas D."/>
            <person name="Binder M."/>
            <person name="Riley R."/>
            <person name="Barry K."/>
            <person name="Blanchette R.A."/>
            <person name="Henrissat B."/>
            <person name="Martinez A.T."/>
            <person name="Otillar R."/>
            <person name="Spatafora J.W."/>
            <person name="Yadav J.S."/>
            <person name="Aerts A."/>
            <person name="Benoit I."/>
            <person name="Boyd A."/>
            <person name="Carlson A."/>
            <person name="Copeland A."/>
            <person name="Coutinho P.M."/>
            <person name="de Vries R.P."/>
            <person name="Ferreira P."/>
            <person name="Findley K."/>
            <person name="Foster B."/>
            <person name="Gaskell J."/>
            <person name="Glotzer D."/>
            <person name="Gorecki P."/>
            <person name="Heitman J."/>
            <person name="Hesse C."/>
            <person name="Hori C."/>
            <person name="Igarashi K."/>
            <person name="Jurgens J.A."/>
            <person name="Kallen N."/>
            <person name="Kersten P."/>
            <person name="Kohler A."/>
            <person name="Kuees U."/>
            <person name="Kumar T.K.A."/>
            <person name="Kuo A."/>
            <person name="LaButti K."/>
            <person name="Larrondo L.F."/>
            <person name="Lindquist E."/>
            <person name="Ling A."/>
            <person name="Lombard V."/>
            <person name="Lucas S."/>
            <person name="Lundell T."/>
            <person name="Martin R."/>
            <person name="McLaughlin D.J."/>
            <person name="Morgenstern I."/>
            <person name="Morin E."/>
            <person name="Murat C."/>
            <person name="Nagy L.G."/>
            <person name="Nolan M."/>
            <person name="Ohm R.A."/>
            <person name="Patyshakuliyeva A."/>
            <person name="Rokas A."/>
            <person name="Ruiz-Duenas F.J."/>
            <person name="Sabat G."/>
            <person name="Salamov A."/>
            <person name="Samejima M."/>
            <person name="Schmutz J."/>
            <person name="Slot J.C."/>
            <person name="St John F."/>
            <person name="Stenlid J."/>
            <person name="Sun H."/>
            <person name="Sun S."/>
            <person name="Syed K."/>
            <person name="Tsang A."/>
            <person name="Wiebenga A."/>
            <person name="Young D."/>
            <person name="Pisabarro A."/>
            <person name="Eastwood D.C."/>
            <person name="Martin F."/>
            <person name="Cullen D."/>
            <person name="Grigoriev I.V."/>
            <person name="Hibbett D.S."/>
        </authorList>
    </citation>
    <scope>NUCLEOTIDE SEQUENCE [LARGE SCALE GENOMIC DNA]</scope>
    <source>
        <strain evidence="2 3">MD-104</strain>
    </source>
</reference>